<comment type="caution">
    <text evidence="10">The sequence shown here is derived from an EMBL/GenBank/DDBJ whole genome shotgun (WGS) entry which is preliminary data.</text>
</comment>
<feature type="active site" description="Proton acceptor" evidence="6">
    <location>
        <position position="349"/>
    </location>
</feature>
<dbReference type="FunFam" id="3.40.47.10:FF:000010">
    <property type="entry name" value="Acetyl-CoA acetyltransferase (Thiolase)"/>
    <property type="match status" value="1"/>
</dbReference>
<dbReference type="PROSITE" id="PS00098">
    <property type="entry name" value="THIOLASE_1"/>
    <property type="match status" value="1"/>
</dbReference>
<evidence type="ECO:0000256" key="2">
    <source>
        <dbReference type="ARBA" id="ARBA00012705"/>
    </source>
</evidence>
<proteinExistence type="inferred from homology"/>
<evidence type="ECO:0000256" key="4">
    <source>
        <dbReference type="ARBA" id="ARBA00023315"/>
    </source>
</evidence>
<evidence type="ECO:0000256" key="6">
    <source>
        <dbReference type="PIRSR" id="PIRSR000429-1"/>
    </source>
</evidence>
<sequence length="398" mass="41876">MLDEVVIVSAVRTPIGKLNGALSSLSAVELGTRAAQAALKRGHVDPQSVDQVIFGNVLQAGSGQNVARQIELNSGIPVTSTAMTINQVCGSSMKAIHLGQTAIQVGDADVVLVGGTESMSQSPYLVPDMRTGHKFGSLELTDSMEHDGLTDAFNHYPMGITAENVADQFHVSRDQQDQFALASHMKAAAARESGRFTDEIVPVTVQTRQGPVIVSTDEAIRPDTSLEKLARLSPSFKPDGTVTAGNAAGINDGAAALILMRRSLADARHIPYQAVIRGYQETGIDPAIMGYAPVQTIPALLARTQTDQKAVGRFEVNEAFASQSVAIERDLALPTDKLNVNGGAIALGHPIGMTGARLIVTLLYDLIHDNETTGVAAMCVGGGMGTAMQIERTPTTSV</sequence>
<dbReference type="PANTHER" id="PTHR18919">
    <property type="entry name" value="ACETYL-COA C-ACYLTRANSFERASE"/>
    <property type="match status" value="1"/>
</dbReference>
<feature type="active site" description="Proton acceptor" evidence="6">
    <location>
        <position position="379"/>
    </location>
</feature>
<dbReference type="InterPro" id="IPR016039">
    <property type="entry name" value="Thiolase-like"/>
</dbReference>
<accession>A0A2V1N021</accession>
<keyword evidence="4 7" id="KW-0012">Acyltransferase</keyword>
<evidence type="ECO:0000259" key="8">
    <source>
        <dbReference type="Pfam" id="PF00108"/>
    </source>
</evidence>
<dbReference type="AlphaFoldDB" id="A0A2V1N021"/>
<evidence type="ECO:0000313" key="10">
    <source>
        <dbReference type="EMBL" id="PWG00564.1"/>
    </source>
</evidence>
<dbReference type="Pfam" id="PF00108">
    <property type="entry name" value="Thiolase_N"/>
    <property type="match status" value="1"/>
</dbReference>
<dbReference type="EMBL" id="QCXQ01000002">
    <property type="protein sequence ID" value="PWG00564.1"/>
    <property type="molecule type" value="Genomic_DNA"/>
</dbReference>
<dbReference type="InterPro" id="IPR020613">
    <property type="entry name" value="Thiolase_CS"/>
</dbReference>
<evidence type="ECO:0000256" key="1">
    <source>
        <dbReference type="ARBA" id="ARBA00010982"/>
    </source>
</evidence>
<evidence type="ECO:0000259" key="9">
    <source>
        <dbReference type="Pfam" id="PF02803"/>
    </source>
</evidence>
<reference evidence="10 11" key="1">
    <citation type="journal article" date="2018" name="Int. J. Syst. Evol. Microbiol.">
        <title>Lactobacillus bambusae sp. nov., isolated from a traditional fermented Ma-bamboo shoots of Taiwan.</title>
        <authorList>
            <person name="Wang L.-T."/>
        </authorList>
    </citation>
    <scope>NUCLEOTIDE SEQUENCE [LARGE SCALE GENOMIC DNA]</scope>
    <source>
        <strain evidence="10 11">BS-W1</strain>
    </source>
</reference>
<feature type="domain" description="Thiolase C-terminal" evidence="9">
    <location>
        <begin position="273"/>
        <end position="392"/>
    </location>
</feature>
<dbReference type="OrthoDB" id="9764892at2"/>
<dbReference type="InterPro" id="IPR020610">
    <property type="entry name" value="Thiolase_AS"/>
</dbReference>
<dbReference type="InterPro" id="IPR020616">
    <property type="entry name" value="Thiolase_N"/>
</dbReference>
<dbReference type="GO" id="GO:0003985">
    <property type="term" value="F:acetyl-CoA C-acetyltransferase activity"/>
    <property type="evidence" value="ECO:0007669"/>
    <property type="project" value="UniProtKB-EC"/>
</dbReference>
<evidence type="ECO:0000256" key="5">
    <source>
        <dbReference type="ARBA" id="ARBA00030755"/>
    </source>
</evidence>
<comment type="similarity">
    <text evidence="1 7">Belongs to the thiolase-like superfamily. Thiolase family.</text>
</comment>
<feature type="domain" description="Thiolase N-terminal" evidence="8">
    <location>
        <begin position="5"/>
        <end position="263"/>
    </location>
</feature>
<name>A0A2V1N021_9LACO</name>
<dbReference type="NCBIfam" id="TIGR01930">
    <property type="entry name" value="AcCoA-C-Actrans"/>
    <property type="match status" value="1"/>
</dbReference>
<feature type="active site" description="Acyl-thioester intermediate" evidence="6">
    <location>
        <position position="89"/>
    </location>
</feature>
<dbReference type="PROSITE" id="PS00737">
    <property type="entry name" value="THIOLASE_2"/>
    <property type="match status" value="1"/>
</dbReference>
<dbReference type="PANTHER" id="PTHR18919:SF107">
    <property type="entry name" value="ACETYL-COA ACETYLTRANSFERASE, CYTOSOLIC"/>
    <property type="match status" value="1"/>
</dbReference>
<dbReference type="InterPro" id="IPR020617">
    <property type="entry name" value="Thiolase_C"/>
</dbReference>
<keyword evidence="3 7" id="KW-0808">Transferase</keyword>
<evidence type="ECO:0000256" key="7">
    <source>
        <dbReference type="RuleBase" id="RU003557"/>
    </source>
</evidence>
<dbReference type="InterPro" id="IPR020615">
    <property type="entry name" value="Thiolase_acyl_enz_int_AS"/>
</dbReference>
<dbReference type="SUPFAM" id="SSF53901">
    <property type="entry name" value="Thiolase-like"/>
    <property type="match status" value="2"/>
</dbReference>
<keyword evidence="11" id="KW-1185">Reference proteome</keyword>
<organism evidence="10 11">
    <name type="scientific">Levilactobacillus bambusae</name>
    <dbReference type="NCBI Taxonomy" id="2024736"/>
    <lineage>
        <taxon>Bacteria</taxon>
        <taxon>Bacillati</taxon>
        <taxon>Bacillota</taxon>
        <taxon>Bacilli</taxon>
        <taxon>Lactobacillales</taxon>
        <taxon>Lactobacillaceae</taxon>
        <taxon>Levilactobacillus</taxon>
    </lineage>
</organism>
<dbReference type="RefSeq" id="WP_109250509.1">
    <property type="nucleotide sequence ID" value="NZ_QCXQ01000002.1"/>
</dbReference>
<dbReference type="Pfam" id="PF02803">
    <property type="entry name" value="Thiolase_C"/>
    <property type="match status" value="1"/>
</dbReference>
<protein>
    <recommendedName>
        <fullName evidence="2">acetyl-CoA C-acetyltransferase</fullName>
        <ecNumber evidence="2">2.3.1.9</ecNumber>
    </recommendedName>
    <alternativeName>
        <fullName evidence="5">Acetoacetyl-CoA thiolase</fullName>
    </alternativeName>
</protein>
<evidence type="ECO:0000256" key="3">
    <source>
        <dbReference type="ARBA" id="ARBA00022679"/>
    </source>
</evidence>
<evidence type="ECO:0000313" key="11">
    <source>
        <dbReference type="Proteomes" id="UP000245080"/>
    </source>
</evidence>
<dbReference type="InterPro" id="IPR002155">
    <property type="entry name" value="Thiolase"/>
</dbReference>
<dbReference type="Gene3D" id="3.40.47.10">
    <property type="match status" value="2"/>
</dbReference>
<dbReference type="Proteomes" id="UP000245080">
    <property type="component" value="Unassembled WGS sequence"/>
</dbReference>
<gene>
    <name evidence="10" type="ORF">DCM90_06480</name>
</gene>
<dbReference type="CDD" id="cd00751">
    <property type="entry name" value="thiolase"/>
    <property type="match status" value="1"/>
</dbReference>
<dbReference type="PROSITE" id="PS00099">
    <property type="entry name" value="THIOLASE_3"/>
    <property type="match status" value="1"/>
</dbReference>
<dbReference type="PIRSF" id="PIRSF000429">
    <property type="entry name" value="Ac-CoA_Ac_transf"/>
    <property type="match status" value="1"/>
</dbReference>
<dbReference type="EC" id="2.3.1.9" evidence="2"/>